<evidence type="ECO:0000259" key="10">
    <source>
        <dbReference type="Pfam" id="PF25019"/>
    </source>
</evidence>
<feature type="domain" description="Disease resistance N-terminal" evidence="8">
    <location>
        <begin position="10"/>
        <end position="96"/>
    </location>
</feature>
<dbReference type="Gene3D" id="1.20.5.4130">
    <property type="match status" value="1"/>
</dbReference>
<sequence length="1119" mass="126473">MDDALLSAFLQSLYQVMVYLLKEEQSERHLEEGRKQLVSKLGMIQAALGTAEKKTQLSASEEAFFASLKDVSYQGSEALDEYCYEVQRRKVIRPATRLRNSTVTTVLNPSRAMFRHNMENKFKDFADRIDGIRNIQEMLLDLQAQNGQPCDGGGNERTSLLPPTVVCGRHGDEEKIVEMLLRPDPKPGNVVAVLPIVGEAYIGKTTVAQLVLKAERVAKHFELKLWVHVTHQFSIERIFSSIIESIQCSQFQSHSLNTLHTSLDRLLRGRRYLLVLDDYWNESWEDWDMLKRSFLSGAPGSKIIVTTRSENVAGLVRTLGPHRLQRLEEEDCLSLFSQCAQGTEHHAHVPDDTRLKEEVLRKCRGVPFIAASLGYTIRLRQENDRSKWADILREEKWDSSTSHFNRALRLSYVQLDYHLKPCFAYSSIIPHKFQFEKEWLIRHWMAQGFIPDAGSDDTVEDTGRAYFKSLVSQSFFQIAHVDRTGEEHRYVLSEMMHDLASNVSGADCGCYLMGRQRYSVPVRVRHLTVVFCKDASQDMFQVISCGESLHTLIALGGSKDVDLKIPDDIDKRYTRLRALDLSNFGVTALPRSIGKLKHLRCLQLQGTRIRCLPESICELYNLQTLGLRNCYELEELPHDLKSLCKLRHIDLLMAPDDPRHKVCSLRCMPKDIGLLTNLQTLSRFVVSERSVVHPHRGGIGELADLNDLRGELLISNMHLVKDVQEATQAQLSSKRFLQKLELSWDNQEEATQPSKKILQKLKLSPSSNEIEEAEAIVDRLKAPTSIKELTISGYTGMACPSWLGSAGYADLVTVSLCDFKRCDTLPCLGLLSHLENLHLKGWDSLVSISCREFCGDCFGESGVRRSFRSLKKLHFEGMTRLQRWEGDGDGRCALSSLLELVLENCCMLEQVTHSLPSLAKITVTGSVSFRGLRNFPSLKRVNVDASGDWIWGSWPRLSSPTSITLCNMPTVNFPPRIGQLHTSLQRLEISHCEQLQHIPEDWPPCTLTHFCVRHCPLLRELPEGMQRLQALEDLEIVSCGRLTDLPDMGGLDSLVRLEISDCGSIKSLPNGGLPSSVQVVSINNCPLLANSCINEGSAYRAKVKRVLVWIDGLLLDRFL</sequence>
<dbReference type="SUPFAM" id="SSF52058">
    <property type="entry name" value="L domain-like"/>
    <property type="match status" value="2"/>
</dbReference>
<dbReference type="Gene3D" id="3.40.50.300">
    <property type="entry name" value="P-loop containing nucleotide triphosphate hydrolases"/>
    <property type="match status" value="1"/>
</dbReference>
<name>A0A317YLX1_MAIZE</name>
<evidence type="ECO:0000256" key="6">
    <source>
        <dbReference type="ARBA" id="ARBA00022840"/>
    </source>
</evidence>
<evidence type="ECO:0000259" key="9">
    <source>
        <dbReference type="Pfam" id="PF23559"/>
    </source>
</evidence>
<dbReference type="EMBL" id="NCVQ01000001">
    <property type="protein sequence ID" value="PWZ58904.1"/>
    <property type="molecule type" value="Genomic_DNA"/>
</dbReference>
<reference evidence="12" key="4">
    <citation type="submission" date="2021-05" db="UniProtKB">
        <authorList>
            <consortium name="EnsemblPlants"/>
        </authorList>
    </citation>
    <scope>IDENTIFICATION</scope>
    <source>
        <strain evidence="12">cv. B73</strain>
    </source>
</reference>
<dbReference type="Pfam" id="PF00931">
    <property type="entry name" value="NB-ARC"/>
    <property type="match status" value="1"/>
</dbReference>
<evidence type="ECO:0000256" key="1">
    <source>
        <dbReference type="ARBA" id="ARBA00008894"/>
    </source>
</evidence>
<keyword evidence="6" id="KW-0067">ATP-binding</keyword>
<evidence type="ECO:0007829" key="14">
    <source>
        <dbReference type="PeptideAtlas" id="A0A317YLX1"/>
    </source>
</evidence>
<evidence type="ECO:0000256" key="4">
    <source>
        <dbReference type="ARBA" id="ARBA00022741"/>
    </source>
</evidence>
<reference evidence="11" key="2">
    <citation type="journal article" date="2018" name="Nat. Genet.">
        <title>Extensive intraspecific gene order and gene structural variations between Mo17 and other maize genomes.</title>
        <authorList>
            <person name="Sun S."/>
            <person name="Zhou Y."/>
            <person name="Chen J."/>
            <person name="Shi J."/>
            <person name="Zhao H."/>
            <person name="Zhao H."/>
            <person name="Song W."/>
            <person name="Zhang M."/>
            <person name="Cui Y."/>
            <person name="Dong X."/>
            <person name="Liu H."/>
            <person name="Ma X."/>
            <person name="Jiao Y."/>
            <person name="Wang B."/>
            <person name="Wei X."/>
            <person name="Stein J.C."/>
            <person name="Glaubitz J.C."/>
            <person name="Lu F."/>
            <person name="Yu G."/>
            <person name="Liang C."/>
            <person name="Fengler K."/>
            <person name="Li B."/>
            <person name="Rafalski A."/>
            <person name="Schnable P.S."/>
            <person name="Ware D.H."/>
            <person name="Buckler E.S."/>
            <person name="Lai J."/>
        </authorList>
    </citation>
    <scope>NUCLEOTIDE SEQUENCE [LARGE SCALE GENOMIC DNA]</scope>
    <source>
        <tissue evidence="11">Seedling</tissue>
    </source>
</reference>
<dbReference type="InterPro" id="IPR058922">
    <property type="entry name" value="WHD_DRP"/>
</dbReference>
<feature type="domain" description="Disease resistance protein winged helix" evidence="9">
    <location>
        <begin position="428"/>
        <end position="500"/>
    </location>
</feature>
<feature type="domain" description="R13L1/DRL21-like LRR repeat region" evidence="10">
    <location>
        <begin position="699"/>
        <end position="841"/>
    </location>
</feature>
<dbReference type="InterPro" id="IPR002182">
    <property type="entry name" value="NB-ARC"/>
</dbReference>
<comment type="similarity">
    <text evidence="1">Belongs to the disease resistance NB-LRR family.</text>
</comment>
<proteinExistence type="evidence at protein level"/>
<evidence type="ECO:0000256" key="3">
    <source>
        <dbReference type="ARBA" id="ARBA00022737"/>
    </source>
</evidence>
<dbReference type="AlphaFoldDB" id="A0A317YLX1"/>
<reference evidence="13" key="1">
    <citation type="submission" date="2015-12" db="EMBL/GenBank/DDBJ databases">
        <title>Update maize B73 reference genome by single molecule sequencing technologies.</title>
        <authorList>
            <consortium name="Maize Genome Sequencing Project"/>
            <person name="Ware D."/>
        </authorList>
    </citation>
    <scope>NUCLEOTIDE SEQUENCE [LARGE SCALE GENOMIC DNA]</scope>
    <source>
        <strain evidence="13">cv. B73</strain>
    </source>
</reference>
<keyword evidence="14" id="KW-1267">Proteomics identification</keyword>
<dbReference type="EnsemblPlants" id="Zm00001eb044020_T002">
    <property type="protein sequence ID" value="Zm00001eb044020_P002"/>
    <property type="gene ID" value="Zm00001eb044020"/>
</dbReference>
<dbReference type="InterPro" id="IPR032675">
    <property type="entry name" value="LRR_dom_sf"/>
</dbReference>
<keyword evidence="4" id="KW-0547">Nucleotide-binding</keyword>
<evidence type="ECO:0000259" key="8">
    <source>
        <dbReference type="Pfam" id="PF18052"/>
    </source>
</evidence>
<dbReference type="OrthoDB" id="778770at2759"/>
<dbReference type="Gene3D" id="3.80.10.10">
    <property type="entry name" value="Ribonuclease Inhibitor"/>
    <property type="match status" value="3"/>
</dbReference>
<evidence type="ECO:0000256" key="5">
    <source>
        <dbReference type="ARBA" id="ARBA00022821"/>
    </source>
</evidence>
<organism evidence="11">
    <name type="scientific">Zea mays</name>
    <name type="common">Maize</name>
    <dbReference type="NCBI Taxonomy" id="4577"/>
    <lineage>
        <taxon>Eukaryota</taxon>
        <taxon>Viridiplantae</taxon>
        <taxon>Streptophyta</taxon>
        <taxon>Embryophyta</taxon>
        <taxon>Tracheophyta</taxon>
        <taxon>Spermatophyta</taxon>
        <taxon>Magnoliopsida</taxon>
        <taxon>Liliopsida</taxon>
        <taxon>Poales</taxon>
        <taxon>Poaceae</taxon>
        <taxon>PACMAD clade</taxon>
        <taxon>Panicoideae</taxon>
        <taxon>Andropogonodae</taxon>
        <taxon>Andropogoneae</taxon>
        <taxon>Tripsacinae</taxon>
        <taxon>Zea</taxon>
    </lineage>
</organism>
<dbReference type="GO" id="GO:0098542">
    <property type="term" value="P:defense response to other organism"/>
    <property type="evidence" value="ECO:0000318"/>
    <property type="project" value="GO_Central"/>
</dbReference>
<dbReference type="Gramene" id="Zm00001eb044020_T002">
    <property type="protein sequence ID" value="Zm00001eb044020_P002"/>
    <property type="gene ID" value="Zm00001eb044020"/>
</dbReference>
<keyword evidence="5" id="KW-0611">Plant defense</keyword>
<keyword evidence="3" id="KW-0677">Repeat</keyword>
<dbReference type="PRINTS" id="PR00364">
    <property type="entry name" value="DISEASERSIST"/>
</dbReference>
<evidence type="ECO:0000313" key="11">
    <source>
        <dbReference type="EMBL" id="PWZ58904.1"/>
    </source>
</evidence>
<accession>A0A804LXR0</accession>
<keyword evidence="13" id="KW-1185">Reference proteome</keyword>
<reference evidence="12" key="3">
    <citation type="submission" date="2019-07" db="EMBL/GenBank/DDBJ databases">
        <authorList>
            <person name="Seetharam A."/>
            <person name="Woodhouse M."/>
            <person name="Cannon E."/>
        </authorList>
    </citation>
    <scope>NUCLEOTIDE SEQUENCE [LARGE SCALE GENOMIC DNA]</scope>
    <source>
        <strain evidence="12">cv. B73</strain>
    </source>
</reference>
<accession>A0A317YLX1</accession>
<protein>
    <submittedName>
        <fullName evidence="11">Putative disease resistance protein RGA3</fullName>
    </submittedName>
</protein>
<dbReference type="InterPro" id="IPR041118">
    <property type="entry name" value="Rx_N"/>
</dbReference>
<feature type="domain" description="NB-ARC" evidence="7">
    <location>
        <begin position="173"/>
        <end position="340"/>
    </location>
</feature>
<dbReference type="InterPro" id="IPR027417">
    <property type="entry name" value="P-loop_NTPase"/>
</dbReference>
<dbReference type="Proteomes" id="UP000007305">
    <property type="component" value="Chromosome 1"/>
</dbReference>
<evidence type="ECO:0000313" key="13">
    <source>
        <dbReference type="Proteomes" id="UP000007305"/>
    </source>
</evidence>
<dbReference type="Proteomes" id="UP000251960">
    <property type="component" value="Chromosome 1"/>
</dbReference>
<gene>
    <name evidence="11" type="primary">RGA3_0</name>
    <name evidence="12" type="synonym">LOC100193721</name>
    <name evidence="11" type="ORF">Zm00014a_009952</name>
</gene>
<dbReference type="InterPro" id="IPR056789">
    <property type="entry name" value="LRR_R13L1-DRL21"/>
</dbReference>
<dbReference type="Pfam" id="PF25019">
    <property type="entry name" value="LRR_R13L1-DRL21"/>
    <property type="match status" value="1"/>
</dbReference>
<dbReference type="GO" id="GO:0005524">
    <property type="term" value="F:ATP binding"/>
    <property type="evidence" value="ECO:0007669"/>
    <property type="project" value="UniProtKB-KW"/>
</dbReference>
<dbReference type="GO" id="GO:0043531">
    <property type="term" value="F:ADP binding"/>
    <property type="evidence" value="ECO:0007669"/>
    <property type="project" value="InterPro"/>
</dbReference>
<dbReference type="SUPFAM" id="SSF52540">
    <property type="entry name" value="P-loop containing nucleoside triphosphate hydrolases"/>
    <property type="match status" value="1"/>
</dbReference>
<dbReference type="Pfam" id="PF23559">
    <property type="entry name" value="WHD_DRP"/>
    <property type="match status" value="1"/>
</dbReference>
<dbReference type="Gene3D" id="1.10.10.10">
    <property type="entry name" value="Winged helix-like DNA-binding domain superfamily/Winged helix DNA-binding domain"/>
    <property type="match status" value="1"/>
</dbReference>
<keyword evidence="2" id="KW-0433">Leucine-rich repeat</keyword>
<evidence type="ECO:0000313" key="12">
    <source>
        <dbReference type="EnsemblPlants" id="Zm00001eb044020_P002"/>
    </source>
</evidence>
<dbReference type="Pfam" id="PF18052">
    <property type="entry name" value="Rx_N"/>
    <property type="match status" value="1"/>
</dbReference>
<dbReference type="PANTHER" id="PTHR36766">
    <property type="entry name" value="PLANT BROAD-SPECTRUM MILDEW RESISTANCE PROTEIN RPW8"/>
    <property type="match status" value="1"/>
</dbReference>
<dbReference type="PANTHER" id="PTHR36766:SF40">
    <property type="entry name" value="DISEASE RESISTANCE PROTEIN RGA3"/>
    <property type="match status" value="1"/>
</dbReference>
<evidence type="ECO:0000256" key="2">
    <source>
        <dbReference type="ARBA" id="ARBA00022614"/>
    </source>
</evidence>
<evidence type="ECO:0000259" key="7">
    <source>
        <dbReference type="Pfam" id="PF00931"/>
    </source>
</evidence>
<dbReference type="ExpressionAtlas" id="A0A317YLX1">
    <property type="expression patterns" value="baseline and differential"/>
</dbReference>
<dbReference type="InterPro" id="IPR036388">
    <property type="entry name" value="WH-like_DNA-bd_sf"/>
</dbReference>